<feature type="transmembrane region" description="Helical" evidence="1">
    <location>
        <begin position="780"/>
        <end position="798"/>
    </location>
</feature>
<proteinExistence type="predicted"/>
<dbReference type="InterPro" id="IPR019690">
    <property type="entry name" value="DUF2569"/>
</dbReference>
<keyword evidence="1" id="KW-1133">Transmembrane helix</keyword>
<dbReference type="InterPro" id="IPR038765">
    <property type="entry name" value="Papain-like_cys_pep_sf"/>
</dbReference>
<dbReference type="AlphaFoldDB" id="A0A370WU91"/>
<evidence type="ECO:0000256" key="1">
    <source>
        <dbReference type="SAM" id="Phobius"/>
    </source>
</evidence>
<dbReference type="InterPro" id="IPR024618">
    <property type="entry name" value="DUF3857"/>
</dbReference>
<feature type="transmembrane region" description="Helical" evidence="1">
    <location>
        <begin position="807"/>
        <end position="829"/>
    </location>
</feature>
<dbReference type="Pfam" id="PF12969">
    <property type="entry name" value="DUF3857"/>
    <property type="match status" value="1"/>
</dbReference>
<dbReference type="Proteomes" id="UP000254258">
    <property type="component" value="Unassembled WGS sequence"/>
</dbReference>
<sequence>MTRDELRLRWGVLGARLKADWWAFLMLGVFAALTPLTGHAAEYTIGPAPAWVIPITPGAASSAAASQDSFGEVYLLVDTQVLARDQQHVTYRRLVINAVNASGVNSVANIQIRFDPSYQSLVLHSIDIVRNGHIIPKLATARIQVLQREAELEAQIYDGTKTVNVFLDDVREGDTVDYSYSTSGRNPVFKGLDFGAALLQFSSPVARVYSRLLVSSSKHISFAARNTSLKPAISHHNGLLDYVWDVVNPPVLKVENDAPFWYMPYAEVTWSEFADWQTVARWAQPLYQVPEALSPELQAQVDRIAKTEQTSVGRMLAALRLVQGDVRYLGVEIGQNSHAPNPPALVYARRFGDCKDKTLLLLTLLEHLGIDAHAALVNTVLQRGLADVLPSPGVFDHVLVQAQIDGRVWWIDPARYLQKANLADLYQPDYGLALIVDPHTQGLTAMPRAAAGSSARHLDVLFDARAGFDKPVRYTLETTTTGMYAEAIRARLSSTNITDVEKSYLNFRATHYAHIKLAAPLQVRDDEAANHIITKETYTIPDMLQPSSDAKQRVADFLLPDISQVLREPPDTIRKSPLRLIYPHDVSQRTEVLLPANWPLKPRSTVIDDPAFHFEQSTIIDGSRLVILDHFQALTDEVSAQDMSRYVGNLARARAIVGYELAWSNQAAASRATTVAPSGFDRMNWPLVLLALASFGFWTWLAITTYRYDPAPSSDCDKRWVGIGGWLLLPTLAFALRPLLYGKNLANLAVIMDIDRWSQLTTYGHHAYNAMWAPLLLLELINDSAQFVFSLLLLLLLFKHRSNFPRIAVWILISGAAAYMVVLGLEGLIPNIKADPQASTRAVSNLIGSALWSVYLLRSQRVKATFVRRYHASTPQALSRPAQEVSS</sequence>
<evidence type="ECO:0000313" key="3">
    <source>
        <dbReference type="EMBL" id="RDS79682.1"/>
    </source>
</evidence>
<feature type="transmembrane region" description="Helical" evidence="1">
    <location>
        <begin position="841"/>
        <end position="858"/>
    </location>
</feature>
<keyword evidence="4" id="KW-1185">Reference proteome</keyword>
<reference evidence="3 4" key="1">
    <citation type="submission" date="2018-07" db="EMBL/GenBank/DDBJ databases">
        <title>Dyella monticola sp. nov. and Dyella psychrodurans sp. nov. isolated from monsoon evergreen broad-leaved forest soil of Dinghu Mountain, China.</title>
        <authorList>
            <person name="Gao Z."/>
            <person name="Qiu L."/>
        </authorList>
    </citation>
    <scope>NUCLEOTIDE SEQUENCE [LARGE SCALE GENOMIC DNA]</scope>
    <source>
        <strain evidence="3 4">4G-K06</strain>
    </source>
</reference>
<dbReference type="Pfam" id="PF10754">
    <property type="entry name" value="DUF2569"/>
    <property type="match status" value="1"/>
</dbReference>
<name>A0A370WU91_9GAMM</name>
<keyword evidence="1" id="KW-0812">Transmembrane</keyword>
<dbReference type="Gene3D" id="3.10.620.30">
    <property type="match status" value="1"/>
</dbReference>
<gene>
    <name evidence="3" type="ORF">DWU98_16590</name>
</gene>
<evidence type="ECO:0000313" key="4">
    <source>
        <dbReference type="Proteomes" id="UP000254258"/>
    </source>
</evidence>
<feature type="transmembrane region" description="Helical" evidence="1">
    <location>
        <begin position="21"/>
        <end position="41"/>
    </location>
</feature>
<keyword evidence="1" id="KW-0472">Membrane</keyword>
<organism evidence="3 4">
    <name type="scientific">Dyella monticola</name>
    <dbReference type="NCBI Taxonomy" id="1927958"/>
    <lineage>
        <taxon>Bacteria</taxon>
        <taxon>Pseudomonadati</taxon>
        <taxon>Pseudomonadota</taxon>
        <taxon>Gammaproteobacteria</taxon>
        <taxon>Lysobacterales</taxon>
        <taxon>Rhodanobacteraceae</taxon>
        <taxon>Dyella</taxon>
    </lineage>
</organism>
<feature type="transmembrane region" description="Helical" evidence="1">
    <location>
        <begin position="720"/>
        <end position="740"/>
    </location>
</feature>
<dbReference type="EMBL" id="QRBE01000011">
    <property type="protein sequence ID" value="RDS79682.1"/>
    <property type="molecule type" value="Genomic_DNA"/>
</dbReference>
<comment type="caution">
    <text evidence="3">The sequence shown here is derived from an EMBL/GenBank/DDBJ whole genome shotgun (WGS) entry which is preliminary data.</text>
</comment>
<dbReference type="Gene3D" id="2.60.40.3140">
    <property type="match status" value="1"/>
</dbReference>
<feature type="transmembrane region" description="Helical" evidence="1">
    <location>
        <begin position="685"/>
        <end position="708"/>
    </location>
</feature>
<feature type="domain" description="DUF3857" evidence="2">
    <location>
        <begin position="85"/>
        <end position="250"/>
    </location>
</feature>
<dbReference type="SUPFAM" id="SSF54001">
    <property type="entry name" value="Cysteine proteinases"/>
    <property type="match status" value="1"/>
</dbReference>
<evidence type="ECO:0000259" key="2">
    <source>
        <dbReference type="Pfam" id="PF12969"/>
    </source>
</evidence>
<protein>
    <submittedName>
        <fullName evidence="3">DUF3857 domain-containing protein</fullName>
    </submittedName>
</protein>
<accession>A0A370WU91</accession>